<dbReference type="OMA" id="PATPECA"/>
<dbReference type="InParanoid" id="K5XJ63"/>
<dbReference type="HOGENOM" id="CLU_847222_0_0_1"/>
<organism evidence="2 3">
    <name type="scientific">Agaricus bisporus var. burnettii (strain JB137-S8 / ATCC MYA-4627 / FGSC 10392)</name>
    <name type="common">White button mushroom</name>
    <dbReference type="NCBI Taxonomy" id="597362"/>
    <lineage>
        <taxon>Eukaryota</taxon>
        <taxon>Fungi</taxon>
        <taxon>Dikarya</taxon>
        <taxon>Basidiomycota</taxon>
        <taxon>Agaricomycotina</taxon>
        <taxon>Agaricomycetes</taxon>
        <taxon>Agaricomycetidae</taxon>
        <taxon>Agaricales</taxon>
        <taxon>Agaricineae</taxon>
        <taxon>Agaricaceae</taxon>
        <taxon>Agaricus</taxon>
    </lineage>
</organism>
<dbReference type="KEGG" id="abp:AGABI1DRAFT109945"/>
<evidence type="ECO:0000313" key="3">
    <source>
        <dbReference type="Proteomes" id="UP000008493"/>
    </source>
</evidence>
<evidence type="ECO:0000313" key="2">
    <source>
        <dbReference type="EMBL" id="EKM74495.1"/>
    </source>
</evidence>
<keyword evidence="3" id="KW-1185">Reference proteome</keyword>
<dbReference type="EMBL" id="JH971450">
    <property type="protein sequence ID" value="EKM74495.1"/>
    <property type="molecule type" value="Genomic_DNA"/>
</dbReference>
<accession>K5XJ63</accession>
<gene>
    <name evidence="2" type="ORF">AGABI1DRAFT_109945</name>
</gene>
<evidence type="ECO:0000256" key="1">
    <source>
        <dbReference type="SAM" id="MobiDB-lite"/>
    </source>
</evidence>
<sequence>MSLNLPGSIIISGLAFLENNQLHILLLQRIVLGQLEQIAKVEYGPSSATHAPIMLSTSASPLRNEDYCFVGDIETLLPATPECAQHVGCKVHVTICGIVEKGSDYEKEVSFFYLTPTQYVSIYHKKFDATFKSTLPIRCVIKESQRWTAITKPKPRPGKVVAISGFISEIVRTSDEKVECIEVIPDQVIYLTDVQLPVSKIQNTLDSCSTPDNNLKRKLRFSGFGTPSPASNKRPKSLPIVDLDSFSMESIVPSSPSPAPSGAMSSSGPTITLPARSQAAVSVCGPAAAAMSRNKGK</sequence>
<dbReference type="RefSeq" id="XP_007334866.1">
    <property type="nucleotide sequence ID" value="XM_007334804.1"/>
</dbReference>
<feature type="compositionally biased region" description="Low complexity" evidence="1">
    <location>
        <begin position="260"/>
        <end position="269"/>
    </location>
</feature>
<dbReference type="Proteomes" id="UP000008493">
    <property type="component" value="Unassembled WGS sequence"/>
</dbReference>
<reference evidence="3" key="1">
    <citation type="journal article" date="2012" name="Proc. Natl. Acad. Sci. U.S.A.">
        <title>Genome sequence of the button mushroom Agaricus bisporus reveals mechanisms governing adaptation to a humic-rich ecological niche.</title>
        <authorList>
            <person name="Morin E."/>
            <person name="Kohler A."/>
            <person name="Baker A.R."/>
            <person name="Foulongne-Oriol M."/>
            <person name="Lombard V."/>
            <person name="Nagy L.G."/>
            <person name="Ohm R.A."/>
            <person name="Patyshakuliyeva A."/>
            <person name="Brun A."/>
            <person name="Aerts A.L."/>
            <person name="Bailey A.M."/>
            <person name="Billette C."/>
            <person name="Coutinho P.M."/>
            <person name="Deakin G."/>
            <person name="Doddapaneni H."/>
            <person name="Floudas D."/>
            <person name="Grimwood J."/>
            <person name="Hilden K."/>
            <person name="Kuees U."/>
            <person name="LaButti K.M."/>
            <person name="Lapidus A."/>
            <person name="Lindquist E.A."/>
            <person name="Lucas S.M."/>
            <person name="Murat C."/>
            <person name="Riley R.W."/>
            <person name="Salamov A.A."/>
            <person name="Schmutz J."/>
            <person name="Subramanian V."/>
            <person name="Woesten H.A.B."/>
            <person name="Xu J."/>
            <person name="Eastwood D.C."/>
            <person name="Foster G.D."/>
            <person name="Sonnenberg A.S."/>
            <person name="Cullen D."/>
            <person name="de Vries R.P."/>
            <person name="Lundell T."/>
            <person name="Hibbett D.S."/>
            <person name="Henrissat B."/>
            <person name="Burton K.S."/>
            <person name="Kerrigan R.W."/>
            <person name="Challen M.P."/>
            <person name="Grigoriev I.V."/>
            <person name="Martin F."/>
        </authorList>
    </citation>
    <scope>NUCLEOTIDE SEQUENCE [LARGE SCALE GENOMIC DNA]</scope>
    <source>
        <strain evidence="3">JB137-S8 / ATCC MYA-4627 / FGSC 10392</strain>
    </source>
</reference>
<dbReference type="AlphaFoldDB" id="K5XJ63"/>
<dbReference type="OrthoDB" id="2686907at2759"/>
<name>K5XJ63_AGABU</name>
<protein>
    <submittedName>
        <fullName evidence="2">Uncharacterized protein</fullName>
    </submittedName>
</protein>
<feature type="region of interest" description="Disordered" evidence="1">
    <location>
        <begin position="249"/>
        <end position="272"/>
    </location>
</feature>
<proteinExistence type="predicted"/>
<dbReference type="GeneID" id="18822801"/>